<comment type="caution">
    <text evidence="2">The sequence shown here is derived from an EMBL/GenBank/DDBJ whole genome shotgun (WGS) entry which is preliminary data.</text>
</comment>
<keyword evidence="3" id="KW-1185">Reference proteome</keyword>
<dbReference type="Proteomes" id="UP000240912">
    <property type="component" value="Unassembled WGS sequence"/>
</dbReference>
<feature type="region of interest" description="Disordered" evidence="1">
    <location>
        <begin position="164"/>
        <end position="295"/>
    </location>
</feature>
<dbReference type="EMBL" id="PYLS01000005">
    <property type="protein sequence ID" value="PST83288.1"/>
    <property type="molecule type" value="Genomic_DNA"/>
</dbReference>
<proteinExistence type="predicted"/>
<gene>
    <name evidence="2" type="ORF">C7T94_11950</name>
</gene>
<feature type="compositionally biased region" description="Gly residues" evidence="1">
    <location>
        <begin position="275"/>
        <end position="295"/>
    </location>
</feature>
<name>A0A2T3HLF2_9SPHI</name>
<feature type="compositionally biased region" description="Polar residues" evidence="1">
    <location>
        <begin position="224"/>
        <end position="255"/>
    </location>
</feature>
<accession>A0A2T3HLF2</accession>
<reference evidence="2 3" key="1">
    <citation type="submission" date="2018-03" db="EMBL/GenBank/DDBJ databases">
        <authorList>
            <person name="Keele B.F."/>
        </authorList>
    </citation>
    <scope>NUCLEOTIDE SEQUENCE [LARGE SCALE GENOMIC DNA]</scope>
    <source>
        <strain evidence="2 3">YL28-9</strain>
    </source>
</reference>
<feature type="compositionally biased region" description="Basic and acidic residues" evidence="1">
    <location>
        <begin position="206"/>
        <end position="223"/>
    </location>
</feature>
<sequence>MASCSTSKLASNTTSDDVYNSNAQARVVERKAVPQAARGTQSYYDDEYYGTSDPYYDMDYSSRINRFYYGSPWRTYYDPYYGYYGSGLSLGFGLGGPFYGNYWNSPYGGWGWNNWGWNSAWSPYWGWNNYWSPYWGYGNYWGGGIGWGGGGYWGGTGGWYTGRTTNVPDYRPRPARGSDYARPSRGEGNAYNGLSPRSRTAVTDANGDRVSGRSRSEMYRPDRSSGNGSNPSTRSNGNTEYNRPSRGNSENSRPTYTPPARTESRPTYTPPPSNSGGGSSGSSGGGGGRPTRGRG</sequence>
<evidence type="ECO:0000313" key="2">
    <source>
        <dbReference type="EMBL" id="PST83288.1"/>
    </source>
</evidence>
<dbReference type="AlphaFoldDB" id="A0A2T3HLF2"/>
<protein>
    <submittedName>
        <fullName evidence="2">Uncharacterized protein</fullName>
    </submittedName>
</protein>
<evidence type="ECO:0000313" key="3">
    <source>
        <dbReference type="Proteomes" id="UP000240912"/>
    </source>
</evidence>
<dbReference type="OrthoDB" id="800068at2"/>
<evidence type="ECO:0000256" key="1">
    <source>
        <dbReference type="SAM" id="MobiDB-lite"/>
    </source>
</evidence>
<organism evidence="2 3">
    <name type="scientific">Pedobacter yulinensis</name>
    <dbReference type="NCBI Taxonomy" id="2126353"/>
    <lineage>
        <taxon>Bacteria</taxon>
        <taxon>Pseudomonadati</taxon>
        <taxon>Bacteroidota</taxon>
        <taxon>Sphingobacteriia</taxon>
        <taxon>Sphingobacteriales</taxon>
        <taxon>Sphingobacteriaceae</taxon>
        <taxon>Pedobacter</taxon>
    </lineage>
</organism>